<name>A0A1H0FDZ8_9BACT</name>
<evidence type="ECO:0000256" key="5">
    <source>
        <dbReference type="ARBA" id="ARBA00022759"/>
    </source>
</evidence>
<comment type="cofactor">
    <cofactor evidence="1 9">
        <name>Mg(2+)</name>
        <dbReference type="ChEBI" id="CHEBI:18420"/>
    </cofactor>
</comment>
<organism evidence="12 13">
    <name type="scientific">Desulfonauticus submarinus</name>
    <dbReference type="NCBI Taxonomy" id="206665"/>
    <lineage>
        <taxon>Bacteria</taxon>
        <taxon>Pseudomonadati</taxon>
        <taxon>Thermodesulfobacteriota</taxon>
        <taxon>Desulfovibrionia</taxon>
        <taxon>Desulfovibrionales</taxon>
        <taxon>Desulfonauticaceae</taxon>
        <taxon>Desulfonauticus</taxon>
    </lineage>
</organism>
<comment type="similarity">
    <text evidence="2 9 10">Belongs to the CRISPR-associated endoribonuclease Cas2 protein family.</text>
</comment>
<dbReference type="PIRSF" id="PIRSF032582">
    <property type="entry name" value="Cas2"/>
    <property type="match status" value="1"/>
</dbReference>
<keyword evidence="11" id="KW-0175">Coiled coil</keyword>
<dbReference type="GO" id="GO:0016787">
    <property type="term" value="F:hydrolase activity"/>
    <property type="evidence" value="ECO:0007669"/>
    <property type="project" value="UniProtKB-KW"/>
</dbReference>
<dbReference type="RefSeq" id="WP_092066044.1">
    <property type="nucleotide sequence ID" value="NZ_FNIN01000012.1"/>
</dbReference>
<comment type="subunit">
    <text evidence="9">Homodimer, forms a heterotetramer with a Cas1 homodimer.</text>
</comment>
<keyword evidence="6 9" id="KW-0378">Hydrolase</keyword>
<dbReference type="STRING" id="206665.SAMN04488516_1126"/>
<dbReference type="CDD" id="cd09725">
    <property type="entry name" value="Cas2_I_II_III"/>
    <property type="match status" value="1"/>
</dbReference>
<evidence type="ECO:0000256" key="11">
    <source>
        <dbReference type="SAM" id="Coils"/>
    </source>
</evidence>
<dbReference type="AlphaFoldDB" id="A0A1H0FDZ8"/>
<feature type="binding site" evidence="9">
    <location>
        <position position="8"/>
    </location>
    <ligand>
        <name>Mg(2+)</name>
        <dbReference type="ChEBI" id="CHEBI:18420"/>
        <note>catalytic</note>
    </ligand>
</feature>
<sequence>MWVVVIYDIRNSRRLSRVAKVMEGYGKRVQKSVFECQLELSHLKRLQREIENIINKKEDSVKYFRLCGKCFEKSFVLGQCERHIVIPEVEII</sequence>
<feature type="coiled-coil region" evidence="11">
    <location>
        <begin position="36"/>
        <end position="63"/>
    </location>
</feature>
<dbReference type="SUPFAM" id="SSF143430">
    <property type="entry name" value="TTP0101/SSO1404-like"/>
    <property type="match status" value="1"/>
</dbReference>
<dbReference type="HAMAP" id="MF_01471">
    <property type="entry name" value="Cas2"/>
    <property type="match status" value="1"/>
</dbReference>
<evidence type="ECO:0000256" key="7">
    <source>
        <dbReference type="ARBA" id="ARBA00022842"/>
    </source>
</evidence>
<evidence type="ECO:0000313" key="12">
    <source>
        <dbReference type="EMBL" id="SDN92844.1"/>
    </source>
</evidence>
<reference evidence="12 13" key="1">
    <citation type="submission" date="2016-10" db="EMBL/GenBank/DDBJ databases">
        <authorList>
            <person name="de Groot N.N."/>
        </authorList>
    </citation>
    <scope>NUCLEOTIDE SEQUENCE [LARGE SCALE GENOMIC DNA]</scope>
    <source>
        <strain evidence="12 13">DSM 15269</strain>
    </source>
</reference>
<dbReference type="NCBIfam" id="TIGR01573">
    <property type="entry name" value="cas2"/>
    <property type="match status" value="1"/>
</dbReference>
<dbReference type="PANTHER" id="PTHR34405">
    <property type="entry name" value="CRISPR-ASSOCIATED ENDORIBONUCLEASE CAS2"/>
    <property type="match status" value="1"/>
</dbReference>
<gene>
    <name evidence="9" type="primary">cas2</name>
    <name evidence="12" type="ORF">SAMN04488516_1126</name>
</gene>
<keyword evidence="7 9" id="KW-0460">Magnesium</keyword>
<dbReference type="GO" id="GO:0046872">
    <property type="term" value="F:metal ion binding"/>
    <property type="evidence" value="ECO:0007669"/>
    <property type="project" value="UniProtKB-UniRule"/>
</dbReference>
<dbReference type="GO" id="GO:0004521">
    <property type="term" value="F:RNA endonuclease activity"/>
    <property type="evidence" value="ECO:0007669"/>
    <property type="project" value="UniProtKB-UniRule"/>
</dbReference>
<dbReference type="GO" id="GO:0051607">
    <property type="term" value="P:defense response to virus"/>
    <property type="evidence" value="ECO:0007669"/>
    <property type="project" value="UniProtKB-UniRule"/>
</dbReference>
<evidence type="ECO:0000256" key="9">
    <source>
        <dbReference type="HAMAP-Rule" id="MF_01471"/>
    </source>
</evidence>
<dbReference type="InterPro" id="IPR019199">
    <property type="entry name" value="Virulence_VapD/CRISPR_Cas2"/>
</dbReference>
<dbReference type="GO" id="GO:0043571">
    <property type="term" value="P:maintenance of CRISPR repeat elements"/>
    <property type="evidence" value="ECO:0007669"/>
    <property type="project" value="UniProtKB-UniRule"/>
</dbReference>
<accession>A0A1H0FDZ8</accession>
<dbReference type="EMBL" id="FNIN01000012">
    <property type="protein sequence ID" value="SDN92844.1"/>
    <property type="molecule type" value="Genomic_DNA"/>
</dbReference>
<evidence type="ECO:0000256" key="4">
    <source>
        <dbReference type="ARBA" id="ARBA00022723"/>
    </source>
</evidence>
<keyword evidence="5 9" id="KW-0255">Endonuclease</keyword>
<dbReference type="Gene3D" id="3.30.70.240">
    <property type="match status" value="1"/>
</dbReference>
<keyword evidence="8 9" id="KW-0051">Antiviral defense</keyword>
<dbReference type="EC" id="3.1.-.-" evidence="9"/>
<keyword evidence="4 9" id="KW-0479">Metal-binding</keyword>
<evidence type="ECO:0000256" key="6">
    <source>
        <dbReference type="ARBA" id="ARBA00022801"/>
    </source>
</evidence>
<keyword evidence="13" id="KW-1185">Reference proteome</keyword>
<comment type="function">
    <text evidence="9">CRISPR (clustered regularly interspaced short palindromic repeat), is an adaptive immune system that provides protection against mobile genetic elements (viruses, transposable elements and conjugative plasmids). CRISPR clusters contain sequences complementary to antecedent mobile elements and target invading nucleic acids. CRISPR clusters are transcribed and processed into CRISPR RNA (crRNA). Functions as a ssRNA-specific endoribonuclease. Involved in the integration of spacer DNA into the CRISPR cassette.</text>
</comment>
<dbReference type="InterPro" id="IPR021127">
    <property type="entry name" value="CRISPR_associated_Cas2"/>
</dbReference>
<evidence type="ECO:0000256" key="3">
    <source>
        <dbReference type="ARBA" id="ARBA00022722"/>
    </source>
</evidence>
<evidence type="ECO:0000256" key="8">
    <source>
        <dbReference type="ARBA" id="ARBA00023118"/>
    </source>
</evidence>
<evidence type="ECO:0000313" key="13">
    <source>
        <dbReference type="Proteomes" id="UP000199602"/>
    </source>
</evidence>
<dbReference type="Pfam" id="PF09827">
    <property type="entry name" value="CRISPR_Cas2"/>
    <property type="match status" value="1"/>
</dbReference>
<keyword evidence="3 9" id="KW-0540">Nuclease</keyword>
<dbReference type="PANTHER" id="PTHR34405:SF3">
    <property type="entry name" value="CRISPR-ASSOCIATED ENDORIBONUCLEASE CAS2 3"/>
    <property type="match status" value="1"/>
</dbReference>
<dbReference type="OrthoDB" id="9798176at2"/>
<dbReference type="Proteomes" id="UP000199602">
    <property type="component" value="Unassembled WGS sequence"/>
</dbReference>
<protein>
    <recommendedName>
        <fullName evidence="9">CRISPR-associated endoribonuclease Cas2</fullName>
        <ecNumber evidence="9">3.1.-.-</ecNumber>
    </recommendedName>
</protein>
<evidence type="ECO:0000256" key="2">
    <source>
        <dbReference type="ARBA" id="ARBA00009959"/>
    </source>
</evidence>
<evidence type="ECO:0000256" key="10">
    <source>
        <dbReference type="PIRNR" id="PIRNR032582"/>
    </source>
</evidence>
<proteinExistence type="inferred from homology"/>
<evidence type="ECO:0000256" key="1">
    <source>
        <dbReference type="ARBA" id="ARBA00001946"/>
    </source>
</evidence>